<evidence type="ECO:0000259" key="2">
    <source>
        <dbReference type="Pfam" id="PF09992"/>
    </source>
</evidence>
<dbReference type="RefSeq" id="WP_249830866.1">
    <property type="nucleotide sequence ID" value="NZ_JAMGBE010000002.1"/>
</dbReference>
<organism evidence="3 4">
    <name type="scientific">Sphingomonas hankyongi</name>
    <dbReference type="NCBI Taxonomy" id="2908209"/>
    <lineage>
        <taxon>Bacteria</taxon>
        <taxon>Pseudomonadati</taxon>
        <taxon>Pseudomonadota</taxon>
        <taxon>Alphaproteobacteria</taxon>
        <taxon>Sphingomonadales</taxon>
        <taxon>Sphingomonadaceae</taxon>
        <taxon>Sphingomonas</taxon>
    </lineage>
</organism>
<accession>A0ABT0S0K6</accession>
<evidence type="ECO:0000256" key="1">
    <source>
        <dbReference type="SAM" id="SignalP"/>
    </source>
</evidence>
<proteinExistence type="predicted"/>
<comment type="caution">
    <text evidence="3">The sequence shown here is derived from an EMBL/GenBank/DDBJ whole genome shotgun (WGS) entry which is preliminary data.</text>
</comment>
<reference evidence="3" key="1">
    <citation type="submission" date="2022-05" db="EMBL/GenBank/DDBJ databases">
        <authorList>
            <person name="Jo J.-H."/>
            <person name="Im W.-T."/>
        </authorList>
    </citation>
    <scope>NUCLEOTIDE SEQUENCE</scope>
    <source>
        <strain evidence="3">SE220</strain>
    </source>
</reference>
<evidence type="ECO:0000313" key="3">
    <source>
        <dbReference type="EMBL" id="MCL6729361.1"/>
    </source>
</evidence>
<keyword evidence="3" id="KW-0326">Glycosidase</keyword>
<dbReference type="GO" id="GO:0016798">
    <property type="term" value="F:hydrolase activity, acting on glycosyl bonds"/>
    <property type="evidence" value="ECO:0007669"/>
    <property type="project" value="UniProtKB-KW"/>
</dbReference>
<dbReference type="EMBL" id="JAMGBE010000002">
    <property type="protein sequence ID" value="MCL6729361.1"/>
    <property type="molecule type" value="Genomic_DNA"/>
</dbReference>
<keyword evidence="1" id="KW-0732">Signal</keyword>
<dbReference type="Proteomes" id="UP001165342">
    <property type="component" value="Unassembled WGS sequence"/>
</dbReference>
<evidence type="ECO:0000313" key="4">
    <source>
        <dbReference type="Proteomes" id="UP001165342"/>
    </source>
</evidence>
<gene>
    <name evidence="3" type="ORF">LZ538_04720</name>
</gene>
<keyword evidence="3" id="KW-0378">Hydrolase</keyword>
<name>A0ABT0S0K6_9SPHN</name>
<feature type="chain" id="PRO_5045759258" evidence="1">
    <location>
        <begin position="21"/>
        <end position="257"/>
    </location>
</feature>
<keyword evidence="4" id="KW-1185">Reference proteome</keyword>
<dbReference type="PROSITE" id="PS51257">
    <property type="entry name" value="PROKAR_LIPOPROTEIN"/>
    <property type="match status" value="1"/>
</dbReference>
<protein>
    <submittedName>
        <fullName evidence="3">Phosphodiester glycosidase family protein</fullName>
    </submittedName>
</protein>
<sequence length="257" mass="27172">MRGLLIAIVLALCACGGSPAREVAASFCSEQTFEGTRFTVCGNKGGELRLFAAAKGQTPLRSFADLALDQDKVAFAMNAGMFDEDGRPIGLATANGAALHKVNLRDGPGNFHMKPNGVFIVTCGGKSVMIVKSEAVPQFRCAPDIETQSGPMLVIDGKLHPKIEADGTSRLIRNGVGVTRDGRPLFVISEDPVSFGKLARFFRDSLKTPNALFFDGSVSSLWDPANGRMDSHAELGPMIVGLKPSASTPDRGGHAKP</sequence>
<feature type="signal peptide" evidence="1">
    <location>
        <begin position="1"/>
        <end position="20"/>
    </location>
</feature>
<feature type="domain" description="Phosphodiester glycosidase" evidence="2">
    <location>
        <begin position="72"/>
        <end position="220"/>
    </location>
</feature>
<dbReference type="Pfam" id="PF09992">
    <property type="entry name" value="NAGPA"/>
    <property type="match status" value="1"/>
</dbReference>
<dbReference type="InterPro" id="IPR018711">
    <property type="entry name" value="NAGPA"/>
</dbReference>